<name>A0A6G1QXP7_CHAAH</name>
<evidence type="ECO:0000313" key="2">
    <source>
        <dbReference type="EMBL" id="KAF3707257.1"/>
    </source>
</evidence>
<keyword evidence="3" id="KW-1185">Reference proteome</keyword>
<sequence>MSGHCTAGSKSRRVKAAVQRQDRCIPQSLPESSWDPSMSIIIHHNSWLSVIHYLKLVLPAALKGPVSMLDLKFYSGSHPQDT</sequence>
<accession>A0A6G1QXP7</accession>
<feature type="region of interest" description="Disordered" evidence="1">
    <location>
        <begin position="1"/>
        <end position="20"/>
    </location>
</feature>
<dbReference type="AlphaFoldDB" id="A0A6G1QXP7"/>
<dbReference type="EMBL" id="CM015712">
    <property type="protein sequence ID" value="KAF3707257.1"/>
    <property type="molecule type" value="Genomic_DNA"/>
</dbReference>
<reference evidence="3" key="2">
    <citation type="submission" date="2019-02" db="EMBL/GenBank/DDBJ databases">
        <title>Opniocepnalus argus Var Kimnra genome.</title>
        <authorList>
            <person name="Zhou C."/>
            <person name="Xiao S."/>
        </authorList>
    </citation>
    <scope>NUCLEOTIDE SEQUENCE [LARGE SCALE GENOMIC DNA]</scope>
</reference>
<protein>
    <submittedName>
        <fullName evidence="2">Uncharacterized protein</fullName>
    </submittedName>
</protein>
<evidence type="ECO:0000256" key="1">
    <source>
        <dbReference type="SAM" id="MobiDB-lite"/>
    </source>
</evidence>
<organism evidence="2 3">
    <name type="scientific">Channa argus</name>
    <name type="common">Northern snakehead</name>
    <name type="synonym">Ophicephalus argus</name>
    <dbReference type="NCBI Taxonomy" id="215402"/>
    <lineage>
        <taxon>Eukaryota</taxon>
        <taxon>Metazoa</taxon>
        <taxon>Chordata</taxon>
        <taxon>Craniata</taxon>
        <taxon>Vertebrata</taxon>
        <taxon>Euteleostomi</taxon>
        <taxon>Actinopterygii</taxon>
        <taxon>Neopterygii</taxon>
        <taxon>Teleostei</taxon>
        <taxon>Neoteleostei</taxon>
        <taxon>Acanthomorphata</taxon>
        <taxon>Anabantaria</taxon>
        <taxon>Anabantiformes</taxon>
        <taxon>Channoidei</taxon>
        <taxon>Channidae</taxon>
        <taxon>Channa</taxon>
    </lineage>
</organism>
<reference evidence="2 3" key="1">
    <citation type="submission" date="2019-02" db="EMBL/GenBank/DDBJ databases">
        <title>Opniocepnalus argus genome.</title>
        <authorList>
            <person name="Zhou C."/>
            <person name="Xiao S."/>
        </authorList>
    </citation>
    <scope>NUCLEOTIDE SEQUENCE [LARGE SCALE GENOMIC DNA]</scope>
    <source>
        <strain evidence="2">OARG1902GOOAL</strain>
        <tissue evidence="2">Muscle</tissue>
    </source>
</reference>
<dbReference type="Proteomes" id="UP000503349">
    <property type="component" value="Chromosome 1"/>
</dbReference>
<evidence type="ECO:0000313" key="3">
    <source>
        <dbReference type="Proteomes" id="UP000503349"/>
    </source>
</evidence>
<proteinExistence type="predicted"/>
<gene>
    <name evidence="2" type="ORF">EXN66_Car000430</name>
</gene>